<evidence type="ECO:0000313" key="2">
    <source>
        <dbReference type="Proteomes" id="UP001328107"/>
    </source>
</evidence>
<protein>
    <submittedName>
        <fullName evidence="1">Uncharacterized protein</fullName>
    </submittedName>
</protein>
<dbReference type="Proteomes" id="UP001328107">
    <property type="component" value="Unassembled WGS sequence"/>
</dbReference>
<comment type="caution">
    <text evidence="1">The sequence shown here is derived from an EMBL/GenBank/DDBJ whole genome shotgun (WGS) entry which is preliminary data.</text>
</comment>
<name>A0AAN5D1M2_9BILA</name>
<accession>A0AAN5D1M2</accession>
<evidence type="ECO:0000313" key="1">
    <source>
        <dbReference type="EMBL" id="GMR54888.1"/>
    </source>
</evidence>
<reference evidence="2" key="1">
    <citation type="submission" date="2022-10" db="EMBL/GenBank/DDBJ databases">
        <title>Genome assembly of Pristionchus species.</title>
        <authorList>
            <person name="Yoshida K."/>
            <person name="Sommer R.J."/>
        </authorList>
    </citation>
    <scope>NUCLEOTIDE SEQUENCE [LARGE SCALE GENOMIC DNA]</scope>
    <source>
        <strain evidence="2">RS5460</strain>
    </source>
</reference>
<feature type="non-terminal residue" evidence="1">
    <location>
        <position position="160"/>
    </location>
</feature>
<organism evidence="1 2">
    <name type="scientific">Pristionchus mayeri</name>
    <dbReference type="NCBI Taxonomy" id="1317129"/>
    <lineage>
        <taxon>Eukaryota</taxon>
        <taxon>Metazoa</taxon>
        <taxon>Ecdysozoa</taxon>
        <taxon>Nematoda</taxon>
        <taxon>Chromadorea</taxon>
        <taxon>Rhabditida</taxon>
        <taxon>Rhabditina</taxon>
        <taxon>Diplogasteromorpha</taxon>
        <taxon>Diplogasteroidea</taxon>
        <taxon>Neodiplogasteridae</taxon>
        <taxon>Pristionchus</taxon>
    </lineage>
</organism>
<dbReference type="AlphaFoldDB" id="A0AAN5D1M2"/>
<dbReference type="EMBL" id="BTRK01000005">
    <property type="protein sequence ID" value="GMR54888.1"/>
    <property type="molecule type" value="Genomic_DNA"/>
</dbReference>
<sequence length="160" mass="17739">LLLLSSAQATKYVHLNMRLYCEKGNGLSLMHGYEIEDAWEICSVTNHAKCLVSTAQELHITMKSCAEQKRQCPQIPNCDGIRVSPDGSLGSAMENGFFWVRKDSMISGEVDDFGGQQGMKVRLENGEIANREVLTEHKDLAKTIVRTSIIVIIIVIVAMV</sequence>
<proteinExistence type="predicted"/>
<keyword evidence="2" id="KW-1185">Reference proteome</keyword>
<feature type="non-terminal residue" evidence="1">
    <location>
        <position position="1"/>
    </location>
</feature>
<gene>
    <name evidence="1" type="ORF">PMAYCL1PPCAC_25083</name>
</gene>